<gene>
    <name evidence="2" type="ORF">CC78DRAFT_584443</name>
</gene>
<accession>A0A9P4K2A1</accession>
<evidence type="ECO:0000313" key="3">
    <source>
        <dbReference type="Proteomes" id="UP000800093"/>
    </source>
</evidence>
<organism evidence="2 3">
    <name type="scientific">Lojkania enalia</name>
    <dbReference type="NCBI Taxonomy" id="147567"/>
    <lineage>
        <taxon>Eukaryota</taxon>
        <taxon>Fungi</taxon>
        <taxon>Dikarya</taxon>
        <taxon>Ascomycota</taxon>
        <taxon>Pezizomycotina</taxon>
        <taxon>Dothideomycetes</taxon>
        <taxon>Pleosporomycetidae</taxon>
        <taxon>Pleosporales</taxon>
        <taxon>Pleosporales incertae sedis</taxon>
        <taxon>Lojkania</taxon>
    </lineage>
</organism>
<dbReference type="OrthoDB" id="3785610at2759"/>
<feature type="signal peptide" evidence="1">
    <location>
        <begin position="1"/>
        <end position="24"/>
    </location>
</feature>
<proteinExistence type="predicted"/>
<feature type="chain" id="PRO_5040393547" evidence="1">
    <location>
        <begin position="25"/>
        <end position="223"/>
    </location>
</feature>
<dbReference type="Proteomes" id="UP000800093">
    <property type="component" value="Unassembled WGS sequence"/>
</dbReference>
<evidence type="ECO:0000256" key="1">
    <source>
        <dbReference type="SAM" id="SignalP"/>
    </source>
</evidence>
<keyword evidence="3" id="KW-1185">Reference proteome</keyword>
<reference evidence="3" key="1">
    <citation type="journal article" date="2020" name="Stud. Mycol.">
        <title>101 Dothideomycetes genomes: A test case for predicting lifestyles and emergence of pathogens.</title>
        <authorList>
            <person name="Haridas S."/>
            <person name="Albert R."/>
            <person name="Binder M."/>
            <person name="Bloem J."/>
            <person name="LaButti K."/>
            <person name="Salamov A."/>
            <person name="Andreopoulos B."/>
            <person name="Baker S."/>
            <person name="Barry K."/>
            <person name="Bills G."/>
            <person name="Bluhm B."/>
            <person name="Cannon C."/>
            <person name="Castanera R."/>
            <person name="Culley D."/>
            <person name="Daum C."/>
            <person name="Ezra D."/>
            <person name="Gonzalez J."/>
            <person name="Henrissat B."/>
            <person name="Kuo A."/>
            <person name="Liang C."/>
            <person name="Lipzen A."/>
            <person name="Lutzoni F."/>
            <person name="Magnuson J."/>
            <person name="Mondo S."/>
            <person name="Nolan M."/>
            <person name="Ohm R."/>
            <person name="Pangilinan J."/>
            <person name="Park H.-J."/>
            <person name="Ramirez L."/>
            <person name="Alfaro M."/>
            <person name="Sun H."/>
            <person name="Tritt A."/>
            <person name="Yoshinaga Y."/>
            <person name="Zwiers L.-H."/>
            <person name="Turgeon B."/>
            <person name="Goodwin S."/>
            <person name="Spatafora J."/>
            <person name="Crous P."/>
            <person name="Grigoriev I."/>
        </authorList>
    </citation>
    <scope>NUCLEOTIDE SEQUENCE [LARGE SCALE GENOMIC DNA]</scope>
    <source>
        <strain evidence="3">CBS 304.66</strain>
    </source>
</reference>
<evidence type="ECO:0000313" key="2">
    <source>
        <dbReference type="EMBL" id="KAF2260776.1"/>
    </source>
</evidence>
<keyword evidence="1" id="KW-0732">Signal</keyword>
<dbReference type="AlphaFoldDB" id="A0A9P4K2A1"/>
<sequence>MFPLPRFVLLSSSLLTFLSQMVICDTTATPSTLNVLNTNISDCTFSISAVPALDTSGYDILFDTTKSSGSTPDSLAETSKSDTSESMCTVCSTISWSGAGDGGAVWGLIERIEYDYWHRLEPGSLEQVVSHVFMENGTREEWFESSYIYGAPETNITYNVRTIQPNASEPLLLDYTREKEEICVRTWFRVVSRGAWGGGASAELSKKSVFKLGVKIGWVSEKP</sequence>
<dbReference type="EMBL" id="ML986673">
    <property type="protein sequence ID" value="KAF2260776.1"/>
    <property type="molecule type" value="Genomic_DNA"/>
</dbReference>
<protein>
    <submittedName>
        <fullName evidence="2">Uncharacterized protein</fullName>
    </submittedName>
</protein>
<name>A0A9P4K2A1_9PLEO</name>
<comment type="caution">
    <text evidence="2">The sequence shown here is derived from an EMBL/GenBank/DDBJ whole genome shotgun (WGS) entry which is preliminary data.</text>
</comment>